<sequence length="311" mass="36428">MSDFTNIAEYIEGFEDNQKQYLRDVYSIIKQAAPQDSKETINYKMPTFRYNGNLIHFAMFKNHLGLYPGTAAINHFEPELKPFKTSKGAVQFPLDSPLPEKLISDIVRFNAELLKEKKYPSWEHKNSKWNECQEFMSDLMSRTKTPLKKEIKWGTDVYTFNGKNIIGWGGFKEFFSLWFYNGVFLEDKLNVLVTASEGKTKSLRQWRFTDVRDMKEKDILAYIEESVQTVRDGKEIKPTKTPAKEVSGILKEYMDKDKKFHESYYQLTPGKQKEYAEYIEEAKQEKTKISRVEKIIPLVLAGKGLHDKYKK</sequence>
<proteinExistence type="predicted"/>
<evidence type="ECO:0000313" key="2">
    <source>
        <dbReference type="EMBL" id="MFD1166588.1"/>
    </source>
</evidence>
<dbReference type="Proteomes" id="UP001597205">
    <property type="component" value="Unassembled WGS sequence"/>
</dbReference>
<gene>
    <name evidence="2" type="ORF">ACFQ2C_13315</name>
</gene>
<evidence type="ECO:0000313" key="3">
    <source>
        <dbReference type="Proteomes" id="UP001597205"/>
    </source>
</evidence>
<dbReference type="Pfam" id="PF08818">
    <property type="entry name" value="DUF1801"/>
    <property type="match status" value="2"/>
</dbReference>
<reference evidence="3" key="1">
    <citation type="journal article" date="2019" name="Int. J. Syst. Evol. Microbiol.">
        <title>The Global Catalogue of Microorganisms (GCM) 10K type strain sequencing project: providing services to taxonomists for standard genome sequencing and annotation.</title>
        <authorList>
            <consortium name="The Broad Institute Genomics Platform"/>
            <consortium name="The Broad Institute Genome Sequencing Center for Infectious Disease"/>
            <person name="Wu L."/>
            <person name="Ma J."/>
        </authorList>
    </citation>
    <scope>NUCLEOTIDE SEQUENCE [LARGE SCALE GENOMIC DNA]</scope>
    <source>
        <strain evidence="3">CCUG 52468</strain>
    </source>
</reference>
<feature type="domain" description="YdhG-like" evidence="1">
    <location>
        <begin position="19"/>
        <end position="110"/>
    </location>
</feature>
<protein>
    <submittedName>
        <fullName evidence="2">DUF1801 domain-containing protein</fullName>
    </submittedName>
</protein>
<organism evidence="2 3">
    <name type="scientific">Sphingobacterium daejeonense</name>
    <dbReference type="NCBI Taxonomy" id="371142"/>
    <lineage>
        <taxon>Bacteria</taxon>
        <taxon>Pseudomonadati</taxon>
        <taxon>Bacteroidota</taxon>
        <taxon>Sphingobacteriia</taxon>
        <taxon>Sphingobacteriales</taxon>
        <taxon>Sphingobacteriaceae</taxon>
        <taxon>Sphingobacterium</taxon>
    </lineage>
</organism>
<dbReference type="RefSeq" id="WP_380897373.1">
    <property type="nucleotide sequence ID" value="NZ_JBHTKY010000021.1"/>
</dbReference>
<dbReference type="Pfam" id="PF13376">
    <property type="entry name" value="OmdA"/>
    <property type="match status" value="1"/>
</dbReference>
<name>A0ABW3RPI3_9SPHI</name>
<dbReference type="EMBL" id="JBHTKY010000021">
    <property type="protein sequence ID" value="MFD1166588.1"/>
    <property type="molecule type" value="Genomic_DNA"/>
</dbReference>
<feature type="domain" description="YdhG-like" evidence="1">
    <location>
        <begin position="132"/>
        <end position="227"/>
    </location>
</feature>
<dbReference type="InterPro" id="IPR014922">
    <property type="entry name" value="YdhG-like"/>
</dbReference>
<dbReference type="SUPFAM" id="SSF159888">
    <property type="entry name" value="YdhG-like"/>
    <property type="match status" value="2"/>
</dbReference>
<keyword evidence="3" id="KW-1185">Reference proteome</keyword>
<comment type="caution">
    <text evidence="2">The sequence shown here is derived from an EMBL/GenBank/DDBJ whole genome shotgun (WGS) entry which is preliminary data.</text>
</comment>
<evidence type="ECO:0000259" key="1">
    <source>
        <dbReference type="Pfam" id="PF08818"/>
    </source>
</evidence>
<accession>A0ABW3RPI3</accession>
<dbReference type="Gene3D" id="3.90.1150.200">
    <property type="match status" value="2"/>
</dbReference>